<evidence type="ECO:0000313" key="1">
    <source>
        <dbReference type="EMBL" id="KAA6359397.1"/>
    </source>
</evidence>
<dbReference type="AlphaFoldDB" id="A0A5J4TME6"/>
<evidence type="ECO:0000313" key="2">
    <source>
        <dbReference type="Proteomes" id="UP000324800"/>
    </source>
</evidence>
<accession>A0A5J4TME6</accession>
<sequence>LTRLAKYLEQNNQQWKELRALEQPSAFMANFLSYQMEQGASDNSLKSCRGALAVLPSFG</sequence>
<name>A0A5J4TME6_9EUKA</name>
<gene>
    <name evidence="1" type="ORF">EZS28_045075</name>
</gene>
<dbReference type="EMBL" id="SNRW01028447">
    <property type="protein sequence ID" value="KAA6359397.1"/>
    <property type="molecule type" value="Genomic_DNA"/>
</dbReference>
<organism evidence="1 2">
    <name type="scientific">Streblomastix strix</name>
    <dbReference type="NCBI Taxonomy" id="222440"/>
    <lineage>
        <taxon>Eukaryota</taxon>
        <taxon>Metamonada</taxon>
        <taxon>Preaxostyla</taxon>
        <taxon>Oxymonadida</taxon>
        <taxon>Streblomastigidae</taxon>
        <taxon>Streblomastix</taxon>
    </lineage>
</organism>
<proteinExistence type="predicted"/>
<reference evidence="1 2" key="1">
    <citation type="submission" date="2019-03" db="EMBL/GenBank/DDBJ databases">
        <title>Single cell metagenomics reveals metabolic interactions within the superorganism composed of flagellate Streblomastix strix and complex community of Bacteroidetes bacteria on its surface.</title>
        <authorList>
            <person name="Treitli S.C."/>
            <person name="Kolisko M."/>
            <person name="Husnik F."/>
            <person name="Keeling P."/>
            <person name="Hampl V."/>
        </authorList>
    </citation>
    <scope>NUCLEOTIDE SEQUENCE [LARGE SCALE GENOMIC DNA]</scope>
    <source>
        <strain evidence="1">ST1C</strain>
    </source>
</reference>
<dbReference type="Proteomes" id="UP000324800">
    <property type="component" value="Unassembled WGS sequence"/>
</dbReference>
<feature type="non-terminal residue" evidence="1">
    <location>
        <position position="1"/>
    </location>
</feature>
<comment type="caution">
    <text evidence="1">The sequence shown here is derived from an EMBL/GenBank/DDBJ whole genome shotgun (WGS) entry which is preliminary data.</text>
</comment>
<protein>
    <submittedName>
        <fullName evidence="1">Uncharacterized protein</fullName>
    </submittedName>
</protein>